<dbReference type="Proteomes" id="UP000256690">
    <property type="component" value="Unassembled WGS sequence"/>
</dbReference>
<organism evidence="2 3">
    <name type="scientific">Aspergillus mulundensis</name>
    <dbReference type="NCBI Taxonomy" id="1810919"/>
    <lineage>
        <taxon>Eukaryota</taxon>
        <taxon>Fungi</taxon>
        <taxon>Dikarya</taxon>
        <taxon>Ascomycota</taxon>
        <taxon>Pezizomycotina</taxon>
        <taxon>Eurotiomycetes</taxon>
        <taxon>Eurotiomycetidae</taxon>
        <taxon>Eurotiales</taxon>
        <taxon>Aspergillaceae</taxon>
        <taxon>Aspergillus</taxon>
        <taxon>Aspergillus subgen. Nidulantes</taxon>
    </lineage>
</organism>
<dbReference type="AlphaFoldDB" id="A0A3D8QRW8"/>
<feature type="compositionally biased region" description="Basic and acidic residues" evidence="1">
    <location>
        <begin position="1"/>
        <end position="18"/>
    </location>
</feature>
<proteinExistence type="predicted"/>
<name>A0A3D8QRW8_9EURO</name>
<dbReference type="GeneID" id="38120171"/>
<evidence type="ECO:0000313" key="3">
    <source>
        <dbReference type="Proteomes" id="UP000256690"/>
    </source>
</evidence>
<keyword evidence="3" id="KW-1185">Reference proteome</keyword>
<feature type="region of interest" description="Disordered" evidence="1">
    <location>
        <begin position="1"/>
        <end position="60"/>
    </location>
</feature>
<protein>
    <submittedName>
        <fullName evidence="2">Uncharacterized protein</fullName>
    </submittedName>
</protein>
<feature type="compositionally biased region" description="Basic and acidic residues" evidence="1">
    <location>
        <begin position="139"/>
        <end position="156"/>
    </location>
</feature>
<sequence length="168" mass="18602">MTKKEAEEFDDMSTRESASESPGSSSDTSSVLSSADGDQEPASSLATAPEGESARSVEPYTALSRDLGSIRSALQECIKFMKQLEGGNRTRKRQKRQHDGTIKDLELDDGLADCERELEEAQRLLGRVEGNLRLRADLRESNAERDRLRGENEALRAKVRSSQTEMPV</sequence>
<accession>A0A3D8QRW8</accession>
<comment type="caution">
    <text evidence="2">The sequence shown here is derived from an EMBL/GenBank/DDBJ whole genome shotgun (WGS) entry which is preliminary data.</text>
</comment>
<gene>
    <name evidence="2" type="ORF">DSM5745_09801</name>
</gene>
<evidence type="ECO:0000256" key="1">
    <source>
        <dbReference type="SAM" id="MobiDB-lite"/>
    </source>
</evidence>
<feature type="compositionally biased region" description="Low complexity" evidence="1">
    <location>
        <begin position="19"/>
        <end position="36"/>
    </location>
</feature>
<feature type="region of interest" description="Disordered" evidence="1">
    <location>
        <begin position="139"/>
        <end position="168"/>
    </location>
</feature>
<dbReference type="RefSeq" id="XP_026599549.1">
    <property type="nucleotide sequence ID" value="XM_026751817.1"/>
</dbReference>
<evidence type="ECO:0000313" key="2">
    <source>
        <dbReference type="EMBL" id="RDW64390.1"/>
    </source>
</evidence>
<reference evidence="2 3" key="1">
    <citation type="journal article" date="2018" name="IMA Fungus">
        <title>IMA Genome-F 9: Draft genome sequence of Annulohypoxylon stygium, Aspergillus mulundensis, Berkeleyomyces basicola (syn. Thielaviopsis basicola), Ceratocystis smalleyi, two Cercospora beticola strains, Coleophoma cylindrospora, Fusarium fracticaudum, Phialophora cf. hyalina, and Morchella septimelata.</title>
        <authorList>
            <person name="Wingfield B.D."/>
            <person name="Bills G.F."/>
            <person name="Dong Y."/>
            <person name="Huang W."/>
            <person name="Nel W.J."/>
            <person name="Swalarsk-Parry B.S."/>
            <person name="Vaghefi N."/>
            <person name="Wilken P.M."/>
            <person name="An Z."/>
            <person name="de Beer Z.W."/>
            <person name="De Vos L."/>
            <person name="Chen L."/>
            <person name="Duong T.A."/>
            <person name="Gao Y."/>
            <person name="Hammerbacher A."/>
            <person name="Kikkert J.R."/>
            <person name="Li Y."/>
            <person name="Li H."/>
            <person name="Li K."/>
            <person name="Li Q."/>
            <person name="Liu X."/>
            <person name="Ma X."/>
            <person name="Naidoo K."/>
            <person name="Pethybridge S.J."/>
            <person name="Sun J."/>
            <person name="Steenkamp E.T."/>
            <person name="van der Nest M.A."/>
            <person name="van Wyk S."/>
            <person name="Wingfield M.J."/>
            <person name="Xiong C."/>
            <person name="Yue Q."/>
            <person name="Zhang X."/>
        </authorList>
    </citation>
    <scope>NUCLEOTIDE SEQUENCE [LARGE SCALE GENOMIC DNA]</scope>
    <source>
        <strain evidence="2 3">DSM 5745</strain>
    </source>
</reference>
<dbReference type="EMBL" id="PVWQ01000014">
    <property type="protein sequence ID" value="RDW64390.1"/>
    <property type="molecule type" value="Genomic_DNA"/>
</dbReference>